<proteinExistence type="predicted"/>
<gene>
    <name evidence="2" type="ORF">SAMN04489757_1128</name>
</gene>
<keyword evidence="3" id="KW-1185">Reference proteome</keyword>
<name>A0A1I5F3J6_9FIRM</name>
<dbReference type="Proteomes" id="UP000198806">
    <property type="component" value="Unassembled WGS sequence"/>
</dbReference>
<evidence type="ECO:0000313" key="2">
    <source>
        <dbReference type="EMBL" id="SFO18179.1"/>
    </source>
</evidence>
<sequence length="329" mass="38709">MKLLVVNKKKVYIYLITFLIILAVLKVFYEFLHIDTAEMVMGGKLFIQTFEVEENMDPDQNEDVEKYFRPSKLPVLNDRNFNGRFFDPYFQKDVSEIILPEYLTKSPEDTIINYFSILREAANVQKGKFAGCGTLGNQLLPYPIAYQFLSSAYKKNTSYKEYLKTFLNILHINLIKYRQVPVYNNTNDIIRYFVEIETIEGSEKNAANFAYYYGFVDIVKEKNNYKISNLEFHREDYLCAPYHGWSHAAEAVVDIKYGGWCKLVKERYPTKQEGYIKKIPFKGTDGNDYLIEFYQLTNDTDIEIAQYIKDKSGNWRLIKLEPEKCLEDK</sequence>
<dbReference type="EMBL" id="FOWD01000012">
    <property type="protein sequence ID" value="SFO18179.1"/>
    <property type="molecule type" value="Genomic_DNA"/>
</dbReference>
<protein>
    <submittedName>
        <fullName evidence="2">Uncharacterized protein</fullName>
    </submittedName>
</protein>
<evidence type="ECO:0000313" key="3">
    <source>
        <dbReference type="Proteomes" id="UP000198806"/>
    </source>
</evidence>
<evidence type="ECO:0000256" key="1">
    <source>
        <dbReference type="SAM" id="Phobius"/>
    </source>
</evidence>
<organism evidence="2 3">
    <name type="scientific">Anaerocolumna aminovalerica</name>
    <dbReference type="NCBI Taxonomy" id="1527"/>
    <lineage>
        <taxon>Bacteria</taxon>
        <taxon>Bacillati</taxon>
        <taxon>Bacillota</taxon>
        <taxon>Clostridia</taxon>
        <taxon>Lachnospirales</taxon>
        <taxon>Lachnospiraceae</taxon>
        <taxon>Anaerocolumna</taxon>
    </lineage>
</organism>
<reference evidence="2 3" key="1">
    <citation type="submission" date="2016-10" db="EMBL/GenBank/DDBJ databases">
        <authorList>
            <person name="de Groot N.N."/>
        </authorList>
    </citation>
    <scope>NUCLEOTIDE SEQUENCE [LARGE SCALE GENOMIC DNA]</scope>
    <source>
        <strain evidence="2 3">DSM 1283</strain>
    </source>
</reference>
<keyword evidence="1" id="KW-0812">Transmembrane</keyword>
<accession>A0A1I5F3J6</accession>
<dbReference type="RefSeq" id="WP_207650139.1">
    <property type="nucleotide sequence ID" value="NZ_BAABFM010000014.1"/>
</dbReference>
<keyword evidence="1" id="KW-1133">Transmembrane helix</keyword>
<keyword evidence="1" id="KW-0472">Membrane</keyword>
<dbReference type="AlphaFoldDB" id="A0A1I5F3J6"/>
<feature type="transmembrane region" description="Helical" evidence="1">
    <location>
        <begin position="12"/>
        <end position="29"/>
    </location>
</feature>